<reference evidence="1 2" key="1">
    <citation type="journal article" date="2018" name="Nat. Ecol. Evol.">
        <title>Pezizomycetes genomes reveal the molecular basis of ectomycorrhizal truffle lifestyle.</title>
        <authorList>
            <person name="Murat C."/>
            <person name="Payen T."/>
            <person name="Noel B."/>
            <person name="Kuo A."/>
            <person name="Morin E."/>
            <person name="Chen J."/>
            <person name="Kohler A."/>
            <person name="Krizsan K."/>
            <person name="Balestrini R."/>
            <person name="Da Silva C."/>
            <person name="Montanini B."/>
            <person name="Hainaut M."/>
            <person name="Levati E."/>
            <person name="Barry K.W."/>
            <person name="Belfiori B."/>
            <person name="Cichocki N."/>
            <person name="Clum A."/>
            <person name="Dockter R.B."/>
            <person name="Fauchery L."/>
            <person name="Guy J."/>
            <person name="Iotti M."/>
            <person name="Le Tacon F."/>
            <person name="Lindquist E.A."/>
            <person name="Lipzen A."/>
            <person name="Malagnac F."/>
            <person name="Mello A."/>
            <person name="Molinier V."/>
            <person name="Miyauchi S."/>
            <person name="Poulain J."/>
            <person name="Riccioni C."/>
            <person name="Rubini A."/>
            <person name="Sitrit Y."/>
            <person name="Splivallo R."/>
            <person name="Traeger S."/>
            <person name="Wang M."/>
            <person name="Zifcakova L."/>
            <person name="Wipf D."/>
            <person name="Zambonelli A."/>
            <person name="Paolocci F."/>
            <person name="Nowrousian M."/>
            <person name="Ottonello S."/>
            <person name="Baldrian P."/>
            <person name="Spatafora J.W."/>
            <person name="Henrissat B."/>
            <person name="Nagy L.G."/>
            <person name="Aury J.M."/>
            <person name="Wincker P."/>
            <person name="Grigoriev I.V."/>
            <person name="Bonfante P."/>
            <person name="Martin F.M."/>
        </authorList>
    </citation>
    <scope>NUCLEOTIDE SEQUENCE [LARGE SCALE GENOMIC DNA]</scope>
    <source>
        <strain evidence="1 2">RN42</strain>
    </source>
</reference>
<name>A0A3N4IBX7_ASCIM</name>
<organism evidence="1 2">
    <name type="scientific">Ascobolus immersus RN42</name>
    <dbReference type="NCBI Taxonomy" id="1160509"/>
    <lineage>
        <taxon>Eukaryota</taxon>
        <taxon>Fungi</taxon>
        <taxon>Dikarya</taxon>
        <taxon>Ascomycota</taxon>
        <taxon>Pezizomycotina</taxon>
        <taxon>Pezizomycetes</taxon>
        <taxon>Pezizales</taxon>
        <taxon>Ascobolaceae</taxon>
        <taxon>Ascobolus</taxon>
    </lineage>
</organism>
<protein>
    <submittedName>
        <fullName evidence="1">Uncharacterized protein</fullName>
    </submittedName>
</protein>
<gene>
    <name evidence="1" type="ORF">BJ508DRAFT_81595</name>
</gene>
<keyword evidence="2" id="KW-1185">Reference proteome</keyword>
<dbReference type="Proteomes" id="UP000275078">
    <property type="component" value="Unassembled WGS sequence"/>
</dbReference>
<proteinExistence type="predicted"/>
<evidence type="ECO:0000313" key="1">
    <source>
        <dbReference type="EMBL" id="RPA82947.1"/>
    </source>
</evidence>
<evidence type="ECO:0000313" key="2">
    <source>
        <dbReference type="Proteomes" id="UP000275078"/>
    </source>
</evidence>
<dbReference type="EMBL" id="ML119668">
    <property type="protein sequence ID" value="RPA82947.1"/>
    <property type="molecule type" value="Genomic_DNA"/>
</dbReference>
<accession>A0A3N4IBX7</accession>
<dbReference type="AlphaFoldDB" id="A0A3N4IBX7"/>
<sequence length="196" mass="21810">MIHQILKLNPNSILVAPISISKPKPSSYVAPQNHGSPSQTPNPLFVVPEAVPQSARIFKHHLPSSVVALCYTRIHVCEIIRRMLRSSVSLYSKAKVVMPFTSSDGAHVVREKVLPGIRFGCVVKGHGLSFVPSAEADAEPEESGVTKWLRHVRMRMNNDENRPIWGQPCVSVRTILAPRRSFLTAWSVAWGRSRFS</sequence>